<feature type="chain" id="PRO_5005875115" evidence="5">
    <location>
        <begin position="23"/>
        <end position="335"/>
    </location>
</feature>
<evidence type="ECO:0000256" key="2">
    <source>
        <dbReference type="ARBA" id="ARBA00008150"/>
    </source>
</evidence>
<keyword evidence="3 5" id="KW-0732">Signal</keyword>
<dbReference type="GO" id="GO:0030288">
    <property type="term" value="C:outer membrane-bounded periplasmic space"/>
    <property type="evidence" value="ECO:0007669"/>
    <property type="project" value="TreeGrafter"/>
</dbReference>
<feature type="domain" description="MucB/RseB N-terminal" evidence="6">
    <location>
        <begin position="37"/>
        <end position="212"/>
    </location>
</feature>
<accession>A0A0N1JSQ2</accession>
<evidence type="ECO:0000259" key="7">
    <source>
        <dbReference type="Pfam" id="PF17188"/>
    </source>
</evidence>
<evidence type="ECO:0000256" key="5">
    <source>
        <dbReference type="SAM" id="SignalP"/>
    </source>
</evidence>
<reference evidence="8 9" key="1">
    <citation type="submission" date="2015-07" db="EMBL/GenBank/DDBJ databases">
        <title>Draft genome sequence of the Amantichitinum ursilacus IGB-41, a new chitin-degrading bacterium.</title>
        <authorList>
            <person name="Kirstahler P."/>
            <person name="Guenther M."/>
            <person name="Grumaz C."/>
            <person name="Rupp S."/>
            <person name="Zibek S."/>
            <person name="Sohn K."/>
        </authorList>
    </citation>
    <scope>NUCLEOTIDE SEQUENCE [LARGE SCALE GENOMIC DNA]</scope>
    <source>
        <strain evidence="8 9">IGB-41</strain>
    </source>
</reference>
<dbReference type="GO" id="GO:0032885">
    <property type="term" value="P:regulation of polysaccharide biosynthetic process"/>
    <property type="evidence" value="ECO:0007669"/>
    <property type="project" value="TreeGrafter"/>
</dbReference>
<comment type="similarity">
    <text evidence="2">Belongs to the RseB family.</text>
</comment>
<evidence type="ECO:0000256" key="4">
    <source>
        <dbReference type="ARBA" id="ARBA00022764"/>
    </source>
</evidence>
<dbReference type="OrthoDB" id="7067274at2"/>
<comment type="subcellular location">
    <subcellularLocation>
        <location evidence="1">Periplasm</location>
    </subcellularLocation>
</comment>
<dbReference type="EMBL" id="LAQT01000008">
    <property type="protein sequence ID" value="KPC52978.1"/>
    <property type="molecule type" value="Genomic_DNA"/>
</dbReference>
<gene>
    <name evidence="8" type="primary">mucB</name>
    <name evidence="8" type="ORF">WG78_10825</name>
</gene>
<dbReference type="InterPro" id="IPR005588">
    <property type="entry name" value="MucB_RseB"/>
</dbReference>
<name>A0A0N1JSQ2_9NEIS</name>
<sequence>MMKTKGWILAGSLLLAGQRVLAAPPSTTNDFMSPQEATQLVTRVAAAARDVTFQGIYVHQHGDNMESFRVIHEAGNGADIERRESLDGPPREMLRQGNQISLYLPGGQVFPMDRRQSSKLFPRQLPDEPEHVLANYQIRLVGQERIAGVVTNIYDFDPKDKLRYAHRYWVDPDSGLMIKSLMLGSRHEPVEVFAFSQIQIGGALDKRLLKPVHPVKAAPLDDNPGTTALPKDPAWDIRNLPGGFRLLKVSQRPLTGKTKPVTHHLYSDGLVTVSVFIEPFDAAAPLGIAQQAGISVFARQAGPWLLTVLGEVPVDTVQAFSYGYTPKGEKAAAVQ</sequence>
<evidence type="ECO:0000313" key="9">
    <source>
        <dbReference type="Proteomes" id="UP000037939"/>
    </source>
</evidence>
<dbReference type="Pfam" id="PF17188">
    <property type="entry name" value="MucB_RseB_C"/>
    <property type="match status" value="1"/>
</dbReference>
<keyword evidence="4" id="KW-0574">Periplasm</keyword>
<proteinExistence type="inferred from homology"/>
<evidence type="ECO:0000313" key="8">
    <source>
        <dbReference type="EMBL" id="KPC52978.1"/>
    </source>
</evidence>
<dbReference type="Pfam" id="PF03888">
    <property type="entry name" value="MucB_RseB"/>
    <property type="match status" value="1"/>
</dbReference>
<comment type="caution">
    <text evidence="8">The sequence shown here is derived from an EMBL/GenBank/DDBJ whole genome shotgun (WGS) entry which is preliminary data.</text>
</comment>
<evidence type="ECO:0000256" key="1">
    <source>
        <dbReference type="ARBA" id="ARBA00004418"/>
    </source>
</evidence>
<dbReference type="InterPro" id="IPR033434">
    <property type="entry name" value="MucB/RseB_N"/>
</dbReference>
<dbReference type="Gene3D" id="3.30.200.100">
    <property type="entry name" value="MucB/RseB, C-terminal domain"/>
    <property type="match status" value="1"/>
</dbReference>
<dbReference type="InterPro" id="IPR033436">
    <property type="entry name" value="MucB/RseB_C"/>
</dbReference>
<dbReference type="PANTHER" id="PTHR38782">
    <property type="match status" value="1"/>
</dbReference>
<keyword evidence="9" id="KW-1185">Reference proteome</keyword>
<dbReference type="PIRSF" id="PIRSF005427">
    <property type="entry name" value="RseB"/>
    <property type="match status" value="1"/>
</dbReference>
<dbReference type="Proteomes" id="UP000037939">
    <property type="component" value="Unassembled WGS sequence"/>
</dbReference>
<dbReference type="PANTHER" id="PTHR38782:SF1">
    <property type="entry name" value="SIGMA-E FACTOR REGULATORY PROTEIN RSEB"/>
    <property type="match status" value="1"/>
</dbReference>
<evidence type="ECO:0000259" key="6">
    <source>
        <dbReference type="Pfam" id="PF03888"/>
    </source>
</evidence>
<dbReference type="AlphaFoldDB" id="A0A0N1JSQ2"/>
<dbReference type="InterPro" id="IPR038484">
    <property type="entry name" value="MucB/RseB_C_sf"/>
</dbReference>
<dbReference type="CDD" id="cd16327">
    <property type="entry name" value="RseB"/>
    <property type="match status" value="1"/>
</dbReference>
<feature type="domain" description="MucB/RseB C-terminal" evidence="7">
    <location>
        <begin position="232"/>
        <end position="320"/>
    </location>
</feature>
<evidence type="ECO:0000256" key="3">
    <source>
        <dbReference type="ARBA" id="ARBA00022729"/>
    </source>
</evidence>
<feature type="signal peptide" evidence="5">
    <location>
        <begin position="1"/>
        <end position="22"/>
    </location>
</feature>
<dbReference type="GO" id="GO:0045152">
    <property type="term" value="F:antisigma factor binding"/>
    <property type="evidence" value="ECO:0007669"/>
    <property type="project" value="TreeGrafter"/>
</dbReference>
<dbReference type="Gene3D" id="2.50.20.10">
    <property type="entry name" value="Lipoprotein localisation LolA/LolB/LppX"/>
    <property type="match status" value="1"/>
</dbReference>
<protein>
    <submittedName>
        <fullName evidence="8">Sigma factor AlgU regulatory protein MucB</fullName>
    </submittedName>
</protein>
<organism evidence="8 9">
    <name type="scientific">Amantichitinum ursilacus</name>
    <dbReference type="NCBI Taxonomy" id="857265"/>
    <lineage>
        <taxon>Bacteria</taxon>
        <taxon>Pseudomonadati</taxon>
        <taxon>Pseudomonadota</taxon>
        <taxon>Betaproteobacteria</taxon>
        <taxon>Neisseriales</taxon>
        <taxon>Chitinibacteraceae</taxon>
        <taxon>Amantichitinum</taxon>
    </lineage>
</organism>
<dbReference type="STRING" id="857265.WG78_10825"/>